<evidence type="ECO:0000256" key="2">
    <source>
        <dbReference type="ARBA" id="ARBA00004906"/>
    </source>
</evidence>
<keyword evidence="6 9" id="KW-0863">Zinc-finger</keyword>
<protein>
    <recommendedName>
        <fullName evidence="10">E3 ubiquitin-protein ligase</fullName>
        <ecNumber evidence="10">2.3.2.27</ecNumber>
    </recommendedName>
</protein>
<evidence type="ECO:0000256" key="4">
    <source>
        <dbReference type="ARBA" id="ARBA00022723"/>
    </source>
</evidence>
<keyword evidence="4 10" id="KW-0479">Metal-binding</keyword>
<keyword evidence="7 10" id="KW-0862">Zinc</keyword>
<dbReference type="InterPro" id="IPR039399">
    <property type="entry name" value="Deltex_C_sf"/>
</dbReference>
<dbReference type="Pfam" id="PF02825">
    <property type="entry name" value="WWE"/>
    <property type="match status" value="2"/>
</dbReference>
<dbReference type="Gene3D" id="3.30.390.130">
    <property type="match status" value="1"/>
</dbReference>
<keyword evidence="8" id="KW-0914">Notch signaling pathway</keyword>
<dbReference type="SUPFAM" id="SSF117839">
    <property type="entry name" value="WWE domain"/>
    <property type="match status" value="2"/>
</dbReference>
<feature type="domain" description="WWE" evidence="13">
    <location>
        <begin position="75"/>
        <end position="156"/>
    </location>
</feature>
<dbReference type="CDD" id="cd09633">
    <property type="entry name" value="Deltex_C"/>
    <property type="match status" value="1"/>
</dbReference>
<dbReference type="EC" id="2.3.2.27" evidence="10"/>
<evidence type="ECO:0000313" key="14">
    <source>
        <dbReference type="Proteomes" id="UP000695000"/>
    </source>
</evidence>
<keyword evidence="10" id="KW-0963">Cytoplasm</keyword>
<evidence type="ECO:0000259" key="12">
    <source>
        <dbReference type="PROSITE" id="PS50089"/>
    </source>
</evidence>
<evidence type="ECO:0000256" key="7">
    <source>
        <dbReference type="ARBA" id="ARBA00022833"/>
    </source>
</evidence>
<evidence type="ECO:0000313" key="15">
    <source>
        <dbReference type="RefSeq" id="XP_017770458.1"/>
    </source>
</evidence>
<dbReference type="InterPro" id="IPR004170">
    <property type="entry name" value="WWE_dom"/>
</dbReference>
<dbReference type="Pfam" id="PF18102">
    <property type="entry name" value="DTC"/>
    <property type="match status" value="1"/>
</dbReference>
<dbReference type="Gene3D" id="3.30.720.50">
    <property type="match status" value="2"/>
</dbReference>
<feature type="domain" description="RING-type" evidence="12">
    <location>
        <begin position="351"/>
        <end position="399"/>
    </location>
</feature>
<dbReference type="InterPro" id="IPR039396">
    <property type="entry name" value="Deltex_C"/>
</dbReference>
<feature type="region of interest" description="Disordered" evidence="11">
    <location>
        <begin position="177"/>
        <end position="231"/>
    </location>
</feature>
<accession>A0ABM1M7A8</accession>
<feature type="compositionally biased region" description="Low complexity" evidence="11">
    <location>
        <begin position="220"/>
        <end position="231"/>
    </location>
</feature>
<feature type="compositionally biased region" description="Low complexity" evidence="11">
    <location>
        <begin position="190"/>
        <end position="210"/>
    </location>
</feature>
<dbReference type="InterPro" id="IPR039398">
    <property type="entry name" value="Deltex_fam"/>
</dbReference>
<dbReference type="InterPro" id="IPR018123">
    <property type="entry name" value="WWE-dom_subgr"/>
</dbReference>
<dbReference type="SMART" id="SM00678">
    <property type="entry name" value="WWE"/>
    <property type="match status" value="2"/>
</dbReference>
<reference evidence="15" key="1">
    <citation type="submission" date="2025-08" db="UniProtKB">
        <authorList>
            <consortium name="RefSeq"/>
        </authorList>
    </citation>
    <scope>IDENTIFICATION</scope>
    <source>
        <tissue evidence="15">Whole Larva</tissue>
    </source>
</reference>
<feature type="domain" description="WWE" evidence="13">
    <location>
        <begin position="1"/>
        <end position="74"/>
    </location>
</feature>
<comment type="pathway">
    <text evidence="2 10">Protein modification; protein ubiquitination.</text>
</comment>
<evidence type="ECO:0000256" key="1">
    <source>
        <dbReference type="ARBA" id="ARBA00000900"/>
    </source>
</evidence>
<keyword evidence="3 10" id="KW-0808">Transferase</keyword>
<keyword evidence="5" id="KW-0677">Repeat</keyword>
<name>A0ABM1M7A8_NICVS</name>
<feature type="compositionally biased region" description="Polar residues" evidence="11">
    <location>
        <begin position="285"/>
        <end position="306"/>
    </location>
</feature>
<comment type="catalytic activity">
    <reaction evidence="1 10">
        <text>S-ubiquitinyl-[E2 ubiquitin-conjugating enzyme]-L-cysteine + [acceptor protein]-L-lysine = [E2 ubiquitin-conjugating enzyme]-L-cysteine + N(6)-ubiquitinyl-[acceptor protein]-L-lysine.</text>
        <dbReference type="EC" id="2.3.2.27"/>
    </reaction>
</comment>
<evidence type="ECO:0000256" key="11">
    <source>
        <dbReference type="SAM" id="MobiDB-lite"/>
    </source>
</evidence>
<dbReference type="SUPFAM" id="SSF57850">
    <property type="entry name" value="RING/U-box"/>
    <property type="match status" value="1"/>
</dbReference>
<dbReference type="GeneID" id="108558149"/>
<keyword evidence="14" id="KW-1185">Reference proteome</keyword>
<feature type="compositionally biased region" description="Polar residues" evidence="11">
    <location>
        <begin position="249"/>
        <end position="277"/>
    </location>
</feature>
<proteinExistence type="inferred from homology"/>
<dbReference type="PANTHER" id="PTHR12622">
    <property type="entry name" value="DELTEX-RELATED"/>
    <property type="match status" value="1"/>
</dbReference>
<evidence type="ECO:0000256" key="10">
    <source>
        <dbReference type="RuleBase" id="RU367105"/>
    </source>
</evidence>
<dbReference type="PROSITE" id="PS50089">
    <property type="entry name" value="ZF_RING_2"/>
    <property type="match status" value="1"/>
</dbReference>
<evidence type="ECO:0000256" key="8">
    <source>
        <dbReference type="ARBA" id="ARBA00022976"/>
    </source>
</evidence>
<comment type="similarity">
    <text evidence="10">Belongs to the Deltex family.</text>
</comment>
<evidence type="ECO:0000256" key="5">
    <source>
        <dbReference type="ARBA" id="ARBA00022737"/>
    </source>
</evidence>
<sequence>MSGHAVVVWEYEHRTGYWKPYSPPVTQHLERANVKQLTRVLLSDADPNLLNYYVNLRTLTQENEDTDQVIRVRRKCYPQSSPAGKGAKWEVASIEHNMNEWHSFDMDIQCLIEEAWARGDQTIDMSKTKLGFPYIINFNNLTQKWLTNGYIRKVRRMKQAPYPLIKVHLEEIPTVTGRRSSEIRKSVKASTTSKNNNNNTSPVSENTKAKPTSKKKSSSKTKNGSDNNNTSTVNLARTILHNLNIFGHKSSNSTPAQQNINKSSKNSVLDVDSSSIKSGRRPSLDTVSTYLSQESRESQATSSTADLLNCSGDSSDALDSPAIVGVDAASSIISKYVRVSQPTEWAPRQPCPSCRAVLKSTAIVVALPCNHVIHLDCLNYSLTEQMNQRTHMHIQCGVCGCVYGEKHGNQPPGSMEWCLLERGLPGYSNFRTIQIVYNIQSGIQGDEHPNPGCDFYAVGFPRTAYLPDCPQGRKLLQLLHVAWKRRLIFTVSRSHTTGCEDVVAWNIPHKTEIGPSKSGHGYPDAGYISSCFRELEALGITEDDFDGDLSFNKR</sequence>
<feature type="region of interest" description="Disordered" evidence="11">
    <location>
        <begin position="249"/>
        <end position="306"/>
    </location>
</feature>
<dbReference type="InterPro" id="IPR001841">
    <property type="entry name" value="Znf_RING"/>
</dbReference>
<comment type="subcellular location">
    <subcellularLocation>
        <location evidence="10">Cytoplasm</location>
    </subcellularLocation>
</comment>
<dbReference type="CDD" id="cd16448">
    <property type="entry name" value="RING-H2"/>
    <property type="match status" value="1"/>
</dbReference>
<evidence type="ECO:0000256" key="6">
    <source>
        <dbReference type="ARBA" id="ARBA00022771"/>
    </source>
</evidence>
<gene>
    <name evidence="15" type="primary">LOC108558149</name>
</gene>
<dbReference type="InterPro" id="IPR037197">
    <property type="entry name" value="WWE_dom_sf"/>
</dbReference>
<evidence type="ECO:0000259" key="13">
    <source>
        <dbReference type="PROSITE" id="PS50918"/>
    </source>
</evidence>
<evidence type="ECO:0000256" key="9">
    <source>
        <dbReference type="PROSITE-ProRule" id="PRU00175"/>
    </source>
</evidence>
<dbReference type="PROSITE" id="PS50918">
    <property type="entry name" value="WWE"/>
    <property type="match status" value="2"/>
</dbReference>
<dbReference type="Proteomes" id="UP000695000">
    <property type="component" value="Unplaced"/>
</dbReference>
<dbReference type="RefSeq" id="XP_017770458.1">
    <property type="nucleotide sequence ID" value="XM_017914969.1"/>
</dbReference>
<organism evidence="14 15">
    <name type="scientific">Nicrophorus vespilloides</name>
    <name type="common">Boreal carrion beetle</name>
    <dbReference type="NCBI Taxonomy" id="110193"/>
    <lineage>
        <taxon>Eukaryota</taxon>
        <taxon>Metazoa</taxon>
        <taxon>Ecdysozoa</taxon>
        <taxon>Arthropoda</taxon>
        <taxon>Hexapoda</taxon>
        <taxon>Insecta</taxon>
        <taxon>Pterygota</taxon>
        <taxon>Neoptera</taxon>
        <taxon>Endopterygota</taxon>
        <taxon>Coleoptera</taxon>
        <taxon>Polyphaga</taxon>
        <taxon>Staphyliniformia</taxon>
        <taxon>Silphidae</taxon>
        <taxon>Nicrophorinae</taxon>
        <taxon>Nicrophorus</taxon>
    </lineage>
</organism>
<evidence type="ECO:0000256" key="3">
    <source>
        <dbReference type="ARBA" id="ARBA00022679"/>
    </source>
</evidence>